<dbReference type="AlphaFoldDB" id="A0A6G7KCG0"/>
<dbReference type="FunFam" id="3.40.50.300:FF:000221">
    <property type="entry name" value="Multidrug ABC transporter ATP-binding protein"/>
    <property type="match status" value="1"/>
</dbReference>
<dbReference type="InterPro" id="IPR036640">
    <property type="entry name" value="ABC1_TM_sf"/>
</dbReference>
<dbReference type="PANTHER" id="PTHR43394">
    <property type="entry name" value="ATP-DEPENDENT PERMEASE MDL1, MITOCHONDRIAL"/>
    <property type="match status" value="1"/>
</dbReference>
<feature type="transmembrane region" description="Helical" evidence="9">
    <location>
        <begin position="160"/>
        <end position="178"/>
    </location>
</feature>
<sequence>MQIFKKLKWFFKQEWRSYIVGVFFLIVVALIQVVSPRIVGNIIDDINEQLLTPRSLMIQAGIILLCGISQYIFRYIWRMEIWGTSAKLEKILRTRLFNHFTKMDAEFFQKYRTGDLMAHATNDLNAIRMVAGAGILTLADSISSGGITFLTMLLTVNWKLTLIAMIPVPALTLVSRILGKKIHRTFRKAQASFSALNDKTQESVTGVKVIKTFGEEKEDIADFEAKTRDVVLKNKEVYAIDSMFRPVVIFVMGISYALSLIFGAYFIQNGEMTIGNLVTFFSYIALMRWPMLAVGRLLNVLERGSASYSRIDELLQEQSRIIEPKHAITQPLDGDLDIAIQSFQYSDSEQISLKDIAVHLPKGHTLGIVGRTGSGKSSLFSLLLREYDHYDGTISYNGINIKDYSLDSLLSGIGYVPQDNFLFSTNVTDNIRFANPAYSDEEVYEAARITAIHDDILGFPNGYETLVGERGVSLSGGQKQRISIARAVITQPELLILDDSLSAVDAKTEERILSQLKEKRKNQTTIIAAHRISSVMHADEIIVLDNGTIVERGNHDQLMQNQGWYRRMYEKQQLESKLEGEK</sequence>
<dbReference type="InterPro" id="IPR003593">
    <property type="entry name" value="AAA+_ATPase"/>
</dbReference>
<dbReference type="Gene3D" id="3.40.50.300">
    <property type="entry name" value="P-loop containing nucleotide triphosphate hydrolases"/>
    <property type="match status" value="1"/>
</dbReference>
<dbReference type="KEGG" id="jar:G7057_11175"/>
<evidence type="ECO:0000256" key="8">
    <source>
        <dbReference type="ARBA" id="ARBA00023136"/>
    </source>
</evidence>
<accession>A0A6G7KCG0</accession>
<feature type="domain" description="ABC transporter" evidence="10">
    <location>
        <begin position="338"/>
        <end position="571"/>
    </location>
</feature>
<keyword evidence="3" id="KW-1003">Cell membrane</keyword>
<keyword evidence="2" id="KW-0813">Transport</keyword>
<evidence type="ECO:0000256" key="6">
    <source>
        <dbReference type="ARBA" id="ARBA00022840"/>
    </source>
</evidence>
<dbReference type="SMART" id="SM00382">
    <property type="entry name" value="AAA"/>
    <property type="match status" value="1"/>
</dbReference>
<evidence type="ECO:0000259" key="11">
    <source>
        <dbReference type="PROSITE" id="PS50929"/>
    </source>
</evidence>
<evidence type="ECO:0000256" key="2">
    <source>
        <dbReference type="ARBA" id="ARBA00022448"/>
    </source>
</evidence>
<dbReference type="PANTHER" id="PTHR43394:SF1">
    <property type="entry name" value="ATP-BINDING CASSETTE SUB-FAMILY B MEMBER 10, MITOCHONDRIAL"/>
    <property type="match status" value="1"/>
</dbReference>
<keyword evidence="4 9" id="KW-0812">Transmembrane</keyword>
<dbReference type="GO" id="GO:0005524">
    <property type="term" value="F:ATP binding"/>
    <property type="evidence" value="ECO:0007669"/>
    <property type="project" value="UniProtKB-KW"/>
</dbReference>
<dbReference type="FunFam" id="1.20.1560.10:FF:000011">
    <property type="entry name" value="Multidrug ABC transporter ATP-binding protein"/>
    <property type="match status" value="1"/>
</dbReference>
<dbReference type="CDD" id="cd18541">
    <property type="entry name" value="ABC_6TM_TmrB_like"/>
    <property type="match status" value="1"/>
</dbReference>
<keyword evidence="13" id="KW-1185">Reference proteome</keyword>
<evidence type="ECO:0000256" key="5">
    <source>
        <dbReference type="ARBA" id="ARBA00022741"/>
    </source>
</evidence>
<evidence type="ECO:0000313" key="12">
    <source>
        <dbReference type="EMBL" id="QII82953.1"/>
    </source>
</evidence>
<keyword evidence="7 9" id="KW-1133">Transmembrane helix</keyword>
<evidence type="ECO:0000256" key="1">
    <source>
        <dbReference type="ARBA" id="ARBA00004651"/>
    </source>
</evidence>
<proteinExistence type="predicted"/>
<protein>
    <submittedName>
        <fullName evidence="12">ATP-binding cassette domain-containing protein</fullName>
    </submittedName>
</protein>
<dbReference type="SUPFAM" id="SSF52540">
    <property type="entry name" value="P-loop containing nucleoside triphosphate hydrolases"/>
    <property type="match status" value="1"/>
</dbReference>
<feature type="transmembrane region" description="Helical" evidence="9">
    <location>
        <begin position="280"/>
        <end position="301"/>
    </location>
</feature>
<dbReference type="GO" id="GO:0016887">
    <property type="term" value="F:ATP hydrolysis activity"/>
    <property type="evidence" value="ECO:0007669"/>
    <property type="project" value="InterPro"/>
</dbReference>
<feature type="transmembrane region" description="Helical" evidence="9">
    <location>
        <begin position="247"/>
        <end position="268"/>
    </location>
</feature>
<dbReference type="GO" id="GO:0015421">
    <property type="term" value="F:ABC-type oligopeptide transporter activity"/>
    <property type="evidence" value="ECO:0007669"/>
    <property type="project" value="TreeGrafter"/>
</dbReference>
<reference evidence="12 13" key="1">
    <citation type="journal article" date="2017" name="Int. J. Syst. Evol. Microbiol.">
        <title>Jeotgalibaca porci sp. nov. and Jeotgalibaca arthritidis sp. nov., isolated from pigs, and emended description of the genus Jeotgalibaca.</title>
        <authorList>
            <person name="Zamora L."/>
            <person name="Perez-Sancho M."/>
            <person name="Dominguez L."/>
            <person name="Fernandez-Garayzabal J.F."/>
            <person name="Vela A.I."/>
        </authorList>
    </citation>
    <scope>NUCLEOTIDE SEQUENCE [LARGE SCALE GENOMIC DNA]</scope>
    <source>
        <strain evidence="12 13">CECT 9157</strain>
    </source>
</reference>
<dbReference type="InterPro" id="IPR003439">
    <property type="entry name" value="ABC_transporter-like_ATP-bd"/>
</dbReference>
<name>A0A6G7KCG0_9LACT</name>
<evidence type="ECO:0000256" key="9">
    <source>
        <dbReference type="SAM" id="Phobius"/>
    </source>
</evidence>
<dbReference type="RefSeq" id="WP_166163792.1">
    <property type="nucleotide sequence ID" value="NZ_CP049740.1"/>
</dbReference>
<dbReference type="InterPro" id="IPR027417">
    <property type="entry name" value="P-loop_NTPase"/>
</dbReference>
<feature type="transmembrane region" description="Helical" evidence="9">
    <location>
        <begin position="15"/>
        <end position="35"/>
    </location>
</feature>
<dbReference type="PROSITE" id="PS50893">
    <property type="entry name" value="ABC_TRANSPORTER_2"/>
    <property type="match status" value="1"/>
</dbReference>
<dbReference type="PROSITE" id="PS50929">
    <property type="entry name" value="ABC_TM1F"/>
    <property type="match status" value="1"/>
</dbReference>
<dbReference type="InterPro" id="IPR017871">
    <property type="entry name" value="ABC_transporter-like_CS"/>
</dbReference>
<keyword evidence="5" id="KW-0547">Nucleotide-binding</keyword>
<dbReference type="Proteomes" id="UP000501451">
    <property type="component" value="Chromosome"/>
</dbReference>
<keyword evidence="6 12" id="KW-0067">ATP-binding</keyword>
<dbReference type="Pfam" id="PF00664">
    <property type="entry name" value="ABC_membrane"/>
    <property type="match status" value="1"/>
</dbReference>
<dbReference type="Gene3D" id="1.20.1560.10">
    <property type="entry name" value="ABC transporter type 1, transmembrane domain"/>
    <property type="match status" value="1"/>
</dbReference>
<gene>
    <name evidence="12" type="ORF">G7057_11175</name>
</gene>
<keyword evidence="8 9" id="KW-0472">Membrane</keyword>
<dbReference type="GO" id="GO:0005886">
    <property type="term" value="C:plasma membrane"/>
    <property type="evidence" value="ECO:0007669"/>
    <property type="project" value="UniProtKB-SubCell"/>
</dbReference>
<evidence type="ECO:0000256" key="7">
    <source>
        <dbReference type="ARBA" id="ARBA00022989"/>
    </source>
</evidence>
<dbReference type="InterPro" id="IPR011527">
    <property type="entry name" value="ABC1_TM_dom"/>
</dbReference>
<feature type="transmembrane region" description="Helical" evidence="9">
    <location>
        <begin position="130"/>
        <end position="154"/>
    </location>
</feature>
<dbReference type="SUPFAM" id="SSF90123">
    <property type="entry name" value="ABC transporter transmembrane region"/>
    <property type="match status" value="1"/>
</dbReference>
<dbReference type="Pfam" id="PF00005">
    <property type="entry name" value="ABC_tran"/>
    <property type="match status" value="1"/>
</dbReference>
<evidence type="ECO:0000259" key="10">
    <source>
        <dbReference type="PROSITE" id="PS50893"/>
    </source>
</evidence>
<dbReference type="PROSITE" id="PS00211">
    <property type="entry name" value="ABC_TRANSPORTER_1"/>
    <property type="match status" value="1"/>
</dbReference>
<comment type="subcellular location">
    <subcellularLocation>
        <location evidence="1">Cell membrane</location>
        <topology evidence="1">Multi-pass membrane protein</topology>
    </subcellularLocation>
</comment>
<organism evidence="12 13">
    <name type="scientific">Jeotgalibaca arthritidis</name>
    <dbReference type="NCBI Taxonomy" id="1868794"/>
    <lineage>
        <taxon>Bacteria</taxon>
        <taxon>Bacillati</taxon>
        <taxon>Bacillota</taxon>
        <taxon>Bacilli</taxon>
        <taxon>Lactobacillales</taxon>
        <taxon>Carnobacteriaceae</taxon>
        <taxon>Jeotgalibaca</taxon>
    </lineage>
</organism>
<dbReference type="InterPro" id="IPR039421">
    <property type="entry name" value="Type_1_exporter"/>
</dbReference>
<evidence type="ECO:0000313" key="13">
    <source>
        <dbReference type="Proteomes" id="UP000501451"/>
    </source>
</evidence>
<dbReference type="EMBL" id="CP049740">
    <property type="protein sequence ID" value="QII82953.1"/>
    <property type="molecule type" value="Genomic_DNA"/>
</dbReference>
<evidence type="ECO:0000256" key="4">
    <source>
        <dbReference type="ARBA" id="ARBA00022692"/>
    </source>
</evidence>
<evidence type="ECO:0000256" key="3">
    <source>
        <dbReference type="ARBA" id="ARBA00022475"/>
    </source>
</evidence>
<feature type="transmembrane region" description="Helical" evidence="9">
    <location>
        <begin position="55"/>
        <end position="77"/>
    </location>
</feature>
<feature type="domain" description="ABC transmembrane type-1" evidence="11">
    <location>
        <begin position="19"/>
        <end position="303"/>
    </location>
</feature>